<dbReference type="PROSITE" id="PS01136">
    <property type="entry name" value="UPF0034"/>
    <property type="match status" value="1"/>
</dbReference>
<dbReference type="InterPro" id="IPR011990">
    <property type="entry name" value="TPR-like_helical_dom_sf"/>
</dbReference>
<dbReference type="GO" id="GO:0050660">
    <property type="term" value="F:flavin adenine dinucleotide binding"/>
    <property type="evidence" value="ECO:0007669"/>
    <property type="project" value="InterPro"/>
</dbReference>
<organism evidence="8 9">
    <name type="scientific">Haematococcus lacustris</name>
    <name type="common">Green alga</name>
    <name type="synonym">Haematococcus pluvialis</name>
    <dbReference type="NCBI Taxonomy" id="44745"/>
    <lineage>
        <taxon>Eukaryota</taxon>
        <taxon>Viridiplantae</taxon>
        <taxon>Chlorophyta</taxon>
        <taxon>core chlorophytes</taxon>
        <taxon>Chlorophyceae</taxon>
        <taxon>CS clade</taxon>
        <taxon>Chlamydomonadales</taxon>
        <taxon>Haematococcaceae</taxon>
        <taxon>Haematococcus</taxon>
    </lineage>
</organism>
<dbReference type="PANTHER" id="PTHR23082">
    <property type="entry name" value="TRANSCRIPTION INITIATION FACTOR IIIC TFIIIC , POLYPEPTIDE 3-RELATED"/>
    <property type="match status" value="1"/>
</dbReference>
<comment type="cofactor">
    <cofactor evidence="1">
        <name>FMN</name>
        <dbReference type="ChEBI" id="CHEBI:58210"/>
    </cofactor>
</comment>
<comment type="caution">
    <text evidence="8">The sequence shown here is derived from an EMBL/GenBank/DDBJ whole genome shotgun (WGS) entry which is preliminary data.</text>
</comment>
<dbReference type="GO" id="GO:0017150">
    <property type="term" value="F:tRNA dihydrouridine synthase activity"/>
    <property type="evidence" value="ECO:0007669"/>
    <property type="project" value="InterPro"/>
</dbReference>
<gene>
    <name evidence="8" type="ORF">HaLaN_27943</name>
</gene>
<evidence type="ECO:0000256" key="3">
    <source>
        <dbReference type="ARBA" id="ARBA00022643"/>
    </source>
</evidence>
<evidence type="ECO:0000256" key="5">
    <source>
        <dbReference type="ARBA" id="ARBA00023002"/>
    </source>
</evidence>
<sequence length="243" mass="26653">GHSYAMFRNYTEALAEYWQAFRYWSSEPLLMLCLGCAYLGLASSRKAPDRNQAVLQGFTLLQMYERQRGNLHESSYNIGRAAHQLGLSHIAHHYYQRSLAAAPQHDEDDAGCSPSDQSPDRWGLGGPPPSSLDLSREVAHNLALLYKQSGAIHLAQDVYDSPAYPPWGSWGGMQHLALDKAAPRVDLNCGCPANTVTGHGAGSSLLRSPQLVHDCVRAMVEAAGQHCTVSVKMRCSTSQWLAM</sequence>
<reference evidence="8 9" key="1">
    <citation type="submission" date="2020-02" db="EMBL/GenBank/DDBJ databases">
        <title>Draft genome sequence of Haematococcus lacustris strain NIES-144.</title>
        <authorList>
            <person name="Morimoto D."/>
            <person name="Nakagawa S."/>
            <person name="Yoshida T."/>
            <person name="Sawayama S."/>
        </authorList>
    </citation>
    <scope>NUCLEOTIDE SEQUENCE [LARGE SCALE GENOMIC DNA]</scope>
    <source>
        <strain evidence="8 9">NIES-144</strain>
    </source>
</reference>
<accession>A0A6A0A9I8</accession>
<dbReference type="InterPro" id="IPR013785">
    <property type="entry name" value="Aldolase_TIM"/>
</dbReference>
<dbReference type="SUPFAM" id="SSF51395">
    <property type="entry name" value="FMN-linked oxidoreductases"/>
    <property type="match status" value="1"/>
</dbReference>
<feature type="domain" description="DUS-like FMN-binding" evidence="7">
    <location>
        <begin position="177"/>
        <end position="235"/>
    </location>
</feature>
<evidence type="ECO:0000256" key="1">
    <source>
        <dbReference type="ARBA" id="ARBA00001917"/>
    </source>
</evidence>
<proteinExistence type="predicted"/>
<name>A0A6A0A9I8_HAELA</name>
<keyword evidence="5" id="KW-0560">Oxidoreductase</keyword>
<keyword evidence="3" id="KW-0288">FMN</keyword>
<protein>
    <recommendedName>
        <fullName evidence="7">DUS-like FMN-binding domain-containing protein</fullName>
    </recommendedName>
</protein>
<dbReference type="PANTHER" id="PTHR23082:SF0">
    <property type="entry name" value="GENERAL TRANSCRIPTION FACTOR 3C POLYPEPTIDE 3"/>
    <property type="match status" value="1"/>
</dbReference>
<dbReference type="InterPro" id="IPR039340">
    <property type="entry name" value="Tfc4/TFIIIC-102/Sfc4"/>
</dbReference>
<dbReference type="GO" id="GO:0000127">
    <property type="term" value="C:transcription factor TFIIIC complex"/>
    <property type="evidence" value="ECO:0007669"/>
    <property type="project" value="TreeGrafter"/>
</dbReference>
<dbReference type="Gene3D" id="3.20.20.70">
    <property type="entry name" value="Aldolase class I"/>
    <property type="match status" value="1"/>
</dbReference>
<dbReference type="EMBL" id="BLLF01004282">
    <property type="protein sequence ID" value="GFH29305.1"/>
    <property type="molecule type" value="Genomic_DNA"/>
</dbReference>
<feature type="region of interest" description="Disordered" evidence="6">
    <location>
        <begin position="105"/>
        <end position="130"/>
    </location>
</feature>
<feature type="non-terminal residue" evidence="8">
    <location>
        <position position="1"/>
    </location>
</feature>
<evidence type="ECO:0000313" key="9">
    <source>
        <dbReference type="Proteomes" id="UP000485058"/>
    </source>
</evidence>
<evidence type="ECO:0000256" key="2">
    <source>
        <dbReference type="ARBA" id="ARBA00022630"/>
    </source>
</evidence>
<dbReference type="GO" id="GO:0006383">
    <property type="term" value="P:transcription by RNA polymerase III"/>
    <property type="evidence" value="ECO:0007669"/>
    <property type="project" value="InterPro"/>
</dbReference>
<dbReference type="InterPro" id="IPR018517">
    <property type="entry name" value="tRNA_hU_synthase_CS"/>
</dbReference>
<dbReference type="Gene3D" id="1.25.40.10">
    <property type="entry name" value="Tetratricopeptide repeat domain"/>
    <property type="match status" value="1"/>
</dbReference>
<keyword evidence="4" id="KW-0819">tRNA processing</keyword>
<evidence type="ECO:0000256" key="6">
    <source>
        <dbReference type="SAM" id="MobiDB-lite"/>
    </source>
</evidence>
<keyword evidence="2" id="KW-0285">Flavoprotein</keyword>
<evidence type="ECO:0000259" key="7">
    <source>
        <dbReference type="Pfam" id="PF01207"/>
    </source>
</evidence>
<keyword evidence="9" id="KW-1185">Reference proteome</keyword>
<evidence type="ECO:0000256" key="4">
    <source>
        <dbReference type="ARBA" id="ARBA00022694"/>
    </source>
</evidence>
<dbReference type="Proteomes" id="UP000485058">
    <property type="component" value="Unassembled WGS sequence"/>
</dbReference>
<dbReference type="InterPro" id="IPR035587">
    <property type="entry name" value="DUS-like_FMN-bd"/>
</dbReference>
<evidence type="ECO:0000313" key="8">
    <source>
        <dbReference type="EMBL" id="GFH29305.1"/>
    </source>
</evidence>
<dbReference type="SUPFAM" id="SSF48452">
    <property type="entry name" value="TPR-like"/>
    <property type="match status" value="1"/>
</dbReference>
<dbReference type="AlphaFoldDB" id="A0A6A0A9I8"/>
<dbReference type="Pfam" id="PF01207">
    <property type="entry name" value="Dus"/>
    <property type="match status" value="1"/>
</dbReference>